<dbReference type="Pfam" id="PF07532">
    <property type="entry name" value="Big_4"/>
    <property type="match status" value="1"/>
</dbReference>
<organism evidence="6 7">
    <name type="scientific">Paenibacillus planticolens</name>
    <dbReference type="NCBI Taxonomy" id="2654976"/>
    <lineage>
        <taxon>Bacteria</taxon>
        <taxon>Bacillati</taxon>
        <taxon>Bacillota</taxon>
        <taxon>Bacilli</taxon>
        <taxon>Bacillales</taxon>
        <taxon>Paenibacillaceae</taxon>
        <taxon>Paenibacillus</taxon>
    </lineage>
</organism>
<dbReference type="InterPro" id="IPR011081">
    <property type="entry name" value="Big_4"/>
</dbReference>
<dbReference type="Proteomes" id="UP000618579">
    <property type="component" value="Unassembled WGS sequence"/>
</dbReference>
<dbReference type="Pfam" id="PF20736">
    <property type="entry name" value="Glyco_hydro127M"/>
    <property type="match status" value="1"/>
</dbReference>
<keyword evidence="1" id="KW-0472">Membrane</keyword>
<dbReference type="InterPro" id="IPR003961">
    <property type="entry name" value="FN3_dom"/>
</dbReference>
<dbReference type="CDD" id="cd00063">
    <property type="entry name" value="FN3"/>
    <property type="match status" value="1"/>
</dbReference>
<evidence type="ECO:0000259" key="5">
    <source>
        <dbReference type="Pfam" id="PF20736"/>
    </source>
</evidence>
<feature type="domain" description="Atrophied bacterial Ig" evidence="4">
    <location>
        <begin position="264"/>
        <end position="347"/>
    </location>
</feature>
<dbReference type="InterPro" id="IPR013320">
    <property type="entry name" value="ConA-like_dom_sf"/>
</dbReference>
<feature type="domain" description="Atrophied bacterial Ig" evidence="4">
    <location>
        <begin position="356"/>
        <end position="436"/>
    </location>
</feature>
<dbReference type="InterPro" id="IPR049046">
    <property type="entry name" value="Beta-AFase-like_GH127_middle"/>
</dbReference>
<dbReference type="SUPFAM" id="SSF49265">
    <property type="entry name" value="Fibronectin type III"/>
    <property type="match status" value="1"/>
</dbReference>
<proteinExistence type="predicted"/>
<feature type="domain" description="Non-reducing end beta-L-arabinofuranosidase-like GH127 catalytic" evidence="3">
    <location>
        <begin position="723"/>
        <end position="1138"/>
    </location>
</feature>
<comment type="caution">
    <text evidence="6">The sequence shown here is derived from an EMBL/GenBank/DDBJ whole genome shotgun (WGS) entry which is preliminary data.</text>
</comment>
<accession>A0ABX1ZV34</accession>
<dbReference type="InterPro" id="IPR013783">
    <property type="entry name" value="Ig-like_fold"/>
</dbReference>
<dbReference type="InterPro" id="IPR036116">
    <property type="entry name" value="FN3_sf"/>
</dbReference>
<dbReference type="Gene3D" id="2.60.120.200">
    <property type="match status" value="1"/>
</dbReference>
<evidence type="ECO:0000256" key="1">
    <source>
        <dbReference type="SAM" id="Phobius"/>
    </source>
</evidence>
<keyword evidence="7" id="KW-1185">Reference proteome</keyword>
<evidence type="ECO:0000259" key="4">
    <source>
        <dbReference type="Pfam" id="PF20578"/>
    </source>
</evidence>
<dbReference type="InterPro" id="IPR046780">
    <property type="entry name" value="aBig_2"/>
</dbReference>
<dbReference type="EMBL" id="WHNZ01000071">
    <property type="protein sequence ID" value="NOV03916.1"/>
    <property type="molecule type" value="Genomic_DNA"/>
</dbReference>
<evidence type="ECO:0000313" key="6">
    <source>
        <dbReference type="EMBL" id="NOV03916.1"/>
    </source>
</evidence>
<protein>
    <recommendedName>
        <fullName evidence="8">DUF1680 family protein</fullName>
    </recommendedName>
</protein>
<dbReference type="PANTHER" id="PTHR31151:SF0">
    <property type="entry name" value="PROLINE-TRNA LIGASE (DUF1680)"/>
    <property type="match status" value="1"/>
</dbReference>
<evidence type="ECO:0000259" key="3">
    <source>
        <dbReference type="Pfam" id="PF07944"/>
    </source>
</evidence>
<reference evidence="6 7" key="1">
    <citation type="submission" date="2019-10" db="EMBL/GenBank/DDBJ databases">
        <title>Description of Paenibacillus pedi sp. nov.</title>
        <authorList>
            <person name="Carlier A."/>
            <person name="Qi S."/>
        </authorList>
    </citation>
    <scope>NUCLEOTIDE SEQUENCE [LARGE SCALE GENOMIC DNA]</scope>
    <source>
        <strain evidence="6 7">LMG 31457</strain>
    </source>
</reference>
<sequence>MITYSLKRAVSIVNILIIFAVNILLGFTDITPHAHAVGTTDGLIAWYKFDDVNGTVIKDASGNGNNATAAGETYSFSDWEQGKAISLSGGTSTAGANVKLPNGIFNGVKNFTISTWVNLRATTNYTRIFDFGVGNTTSYMYLTPTGNNDGAKGLAFGITTSGWSNEQKAQKGTALTTNAWKHVTVVLNGSTVTIYENGLKVGENTSLTLNPTSLGATTANYIGKGQFADPTINALFSDFRIYNRALDASEVAGLINKPDSELVAADVAALLAGVNLRTVDTDLSLIKKGPYGSDISWQSSAPNVISTDGKVTRPAPGQTDAAVTLTATVTKGSARDTKVFEAVVLAQLSDWQKLQLDKDAISLGSTSAVIKNLDLPTDGRNGSNITWQSDNTNVIRNDGTVIRPAARSGNATVNLTATITYGNERDTKTFVVTVLEEPFVLTLSSIQALSVDTVVGTAPVLPNTVIAVYNDEETTRQLNVVWGNVNAADYAAEGTFTVQGTVEGTSIKALATIKVRSLSFSSVFNMSSLQGGQTLTANITGTNKGSAAVSSLATLALYDGAGKMVDKTQVSKSVTVGNPVSLSASLALPADVAGYTAKVFVWDGTDMQTSRLQPLSGVTELTSVPGIPAGITATPTADIPQIEIAWQSSPEATSYDLEMDGTTISNVTSPFVHQGLLFGSTHSYSVRAKNSSGVSAWSKAISAQVNAAPGTATRLIEPFSLGDVTLQDSIFTKLRDSEYLYLDGYNMDKLLFAFRAAAGLDTKGATAMGGWDSAAGKLRGHSTGHFLSAFAQAYASSGEAKWKTKIDYMIDELAKVQDALATQPNGMEKSNLGKNNPSLVGNNSPGFLSAYGEWQFILLENGAVYNGNETDFNTIWAPYYTLHKIMAGLLDSYKVTGNAKALNILVKMSDWVDGRLTKLPQSTLNSMWGRYIAGEFGGMNETLAEISAITGNAKYLGTAKLFDNSKLFTPTANNQDTLNGIHANQHIPQIIGALKVYDRTNDPSYYQVASNFWGMVTKHRQFSNGGSGVGELFKESDKIASYILEGGNSKNSQAEDCATYNMLKLTRELFFHNPDAKYMDYYERGLYNGILASKDQSASNSGVVYFMPLGPGSTKGYGRTSFTCCAGTGLESQTKYQDSIYFRSNDKKSLYVNLYMPSTLNWTEKGISIVQTTNFPSEEGSTLTVKGSGQLDIKLRVPYWAVNGFTVKVNGVAQNVTATPSTYVTLSKVWVNNDKIEIAMPYSLRIEKTPDDPSMGSIFYGPLLMVGKSTSTKFIDLTLKESNLSQSITPVAGTPLNFTTNGVTLVPMYTAYNFAYHAYFKLTLQ</sequence>
<evidence type="ECO:0000259" key="2">
    <source>
        <dbReference type="Pfam" id="PF07532"/>
    </source>
</evidence>
<dbReference type="InterPro" id="IPR008928">
    <property type="entry name" value="6-hairpin_glycosidase_sf"/>
</dbReference>
<dbReference type="Pfam" id="PF07944">
    <property type="entry name" value="Beta-AFase-like_GH127_cat"/>
    <property type="match status" value="1"/>
</dbReference>
<dbReference type="SUPFAM" id="SSF48208">
    <property type="entry name" value="Six-hairpin glycosidases"/>
    <property type="match status" value="1"/>
</dbReference>
<dbReference type="Pfam" id="PF20578">
    <property type="entry name" value="aBig_2"/>
    <property type="match status" value="2"/>
</dbReference>
<name>A0ABX1ZV34_9BACL</name>
<keyword evidence="1" id="KW-1133">Transmembrane helix</keyword>
<feature type="transmembrane region" description="Helical" evidence="1">
    <location>
        <begin position="9"/>
        <end position="27"/>
    </location>
</feature>
<dbReference type="PANTHER" id="PTHR31151">
    <property type="entry name" value="PROLINE-TRNA LIGASE (DUF1680)"/>
    <property type="match status" value="1"/>
</dbReference>
<dbReference type="SUPFAM" id="SSF49899">
    <property type="entry name" value="Concanavalin A-like lectins/glucanases"/>
    <property type="match status" value="1"/>
</dbReference>
<evidence type="ECO:0008006" key="8">
    <source>
        <dbReference type="Google" id="ProtNLM"/>
    </source>
</evidence>
<evidence type="ECO:0000313" key="7">
    <source>
        <dbReference type="Proteomes" id="UP000618579"/>
    </source>
</evidence>
<dbReference type="InterPro" id="IPR012878">
    <property type="entry name" value="Beta-AFase-like_GH127_cat"/>
</dbReference>
<keyword evidence="1" id="KW-0812">Transmembrane</keyword>
<feature type="domain" description="Non-reducing end beta-L-arabinofuranosidase-like GH127 middle" evidence="5">
    <location>
        <begin position="1150"/>
        <end position="1241"/>
    </location>
</feature>
<gene>
    <name evidence="6" type="ORF">GC097_28375</name>
</gene>
<dbReference type="RefSeq" id="WP_171686720.1">
    <property type="nucleotide sequence ID" value="NZ_WHNZ01000071.1"/>
</dbReference>
<feature type="domain" description="Bacterial Ig-like" evidence="2">
    <location>
        <begin position="447"/>
        <end position="505"/>
    </location>
</feature>
<dbReference type="Gene3D" id="2.60.40.10">
    <property type="entry name" value="Immunoglobulins"/>
    <property type="match status" value="1"/>
</dbReference>
<dbReference type="Pfam" id="PF13385">
    <property type="entry name" value="Laminin_G_3"/>
    <property type="match status" value="1"/>
</dbReference>